<sequence length="256" mass="28308">MSAFSQTEDLLTEVKSETKSISSETSPVYLSSAQSKILEAKDRSLQTESDTSDYLKSSQFQINPEVSTTCLHTASGSSEYSHIAPSVVQSVSDERADILNFNHTLKAHELAQVKEDTLSDFGLGSSQHSIDSSWDALEKEARSQKDSIDALHRRLELLSSSVDKTTCVFPTKYQDMNNAEIIEIYCEKPEGTETKKFLLDNGRLQLEPIKLTFGLATVELWLDGIPCVAGANIDGYIPLRFSPSTRLHITGRPANK</sequence>
<evidence type="ECO:0000256" key="3">
    <source>
        <dbReference type="ARBA" id="ARBA00022737"/>
    </source>
</evidence>
<dbReference type="EMBL" id="CAJHNH020005090">
    <property type="protein sequence ID" value="CAG5132097.1"/>
    <property type="molecule type" value="Genomic_DNA"/>
</dbReference>
<comment type="caution">
    <text evidence="6">The sequence shown here is derived from an EMBL/GenBank/DDBJ whole genome shotgun (WGS) entry which is preliminary data.</text>
</comment>
<dbReference type="AlphaFoldDB" id="A0A8S3ZRK5"/>
<accession>A0A8S3ZRK5</accession>
<organism evidence="6 7">
    <name type="scientific">Candidula unifasciata</name>
    <dbReference type="NCBI Taxonomy" id="100452"/>
    <lineage>
        <taxon>Eukaryota</taxon>
        <taxon>Metazoa</taxon>
        <taxon>Spiralia</taxon>
        <taxon>Lophotrochozoa</taxon>
        <taxon>Mollusca</taxon>
        <taxon>Gastropoda</taxon>
        <taxon>Heterobranchia</taxon>
        <taxon>Euthyneura</taxon>
        <taxon>Panpulmonata</taxon>
        <taxon>Eupulmonata</taxon>
        <taxon>Stylommatophora</taxon>
        <taxon>Helicina</taxon>
        <taxon>Helicoidea</taxon>
        <taxon>Geomitridae</taxon>
        <taxon>Candidula</taxon>
    </lineage>
</organism>
<evidence type="ECO:0000256" key="4">
    <source>
        <dbReference type="ARBA" id="ARBA00023054"/>
    </source>
</evidence>
<feature type="region of interest" description="Disordered" evidence="5">
    <location>
        <begin position="1"/>
        <end position="26"/>
    </location>
</feature>
<evidence type="ECO:0000256" key="2">
    <source>
        <dbReference type="ARBA" id="ARBA00022574"/>
    </source>
</evidence>
<reference evidence="6" key="1">
    <citation type="submission" date="2021-04" db="EMBL/GenBank/DDBJ databases">
        <authorList>
            <consortium name="Molecular Ecology Group"/>
        </authorList>
    </citation>
    <scope>NUCLEOTIDE SEQUENCE</scope>
</reference>
<dbReference type="PANTHER" id="PTHR14897:SF5">
    <property type="entry name" value="WD REPEAT AND COILED-COIL-CONTAINING PROTEIN"/>
    <property type="match status" value="1"/>
</dbReference>
<proteinExistence type="predicted"/>
<keyword evidence="2" id="KW-0853">WD repeat</keyword>
<dbReference type="GO" id="GO:0019900">
    <property type="term" value="F:kinase binding"/>
    <property type="evidence" value="ECO:0007669"/>
    <property type="project" value="TreeGrafter"/>
</dbReference>
<keyword evidence="7" id="KW-1185">Reference proteome</keyword>
<gene>
    <name evidence="6" type="ORF">CUNI_LOCUS17655</name>
</gene>
<protein>
    <recommendedName>
        <fullName evidence="1">WD repeat and coiled-coil-containing protein</fullName>
    </recommendedName>
</protein>
<evidence type="ECO:0000256" key="1">
    <source>
        <dbReference type="ARBA" id="ARBA00015683"/>
    </source>
</evidence>
<evidence type="ECO:0000313" key="6">
    <source>
        <dbReference type="EMBL" id="CAG5132097.1"/>
    </source>
</evidence>
<evidence type="ECO:0000256" key="5">
    <source>
        <dbReference type="SAM" id="MobiDB-lite"/>
    </source>
</evidence>
<name>A0A8S3ZRK5_9EUPU</name>
<dbReference type="InterPro" id="IPR028041">
    <property type="entry name" value="WDCP"/>
</dbReference>
<keyword evidence="4" id="KW-0175">Coiled coil</keyword>
<dbReference type="Pfam" id="PF15390">
    <property type="entry name" value="WDCP"/>
    <property type="match status" value="1"/>
</dbReference>
<dbReference type="Proteomes" id="UP000678393">
    <property type="component" value="Unassembled WGS sequence"/>
</dbReference>
<keyword evidence="3" id="KW-0677">Repeat</keyword>
<dbReference type="PANTHER" id="PTHR14897">
    <property type="entry name" value="WD REPEAT AND COILED-COIL-CONTAINING PROTEIN"/>
    <property type="match status" value="1"/>
</dbReference>
<evidence type="ECO:0000313" key="7">
    <source>
        <dbReference type="Proteomes" id="UP000678393"/>
    </source>
</evidence>
<dbReference type="OrthoDB" id="6409262at2759"/>